<dbReference type="PROSITE" id="PS50919">
    <property type="entry name" value="MIR"/>
    <property type="match status" value="3"/>
</dbReference>
<dbReference type="GO" id="GO:0004169">
    <property type="term" value="F:dolichyl-phosphate-mannose-protein mannosyltransferase activity"/>
    <property type="evidence" value="ECO:0007669"/>
    <property type="project" value="UniProtKB-EC"/>
</dbReference>
<dbReference type="InterPro" id="IPR003342">
    <property type="entry name" value="ArnT-like_N"/>
</dbReference>
<evidence type="ECO:0000259" key="17">
    <source>
        <dbReference type="PROSITE" id="PS50919"/>
    </source>
</evidence>
<comment type="catalytic activity">
    <reaction evidence="14">
        <text>a di-trans,poly-cis-dolichyl beta-D-mannosyl phosphate + L-seryl-[protein] = 3-O-(alpha-D-mannosyl)-L-seryl-[protein] + a di-trans,poly-cis-dolichyl phosphate + H(+)</text>
        <dbReference type="Rhea" id="RHEA:17377"/>
        <dbReference type="Rhea" id="RHEA-COMP:9863"/>
        <dbReference type="Rhea" id="RHEA-COMP:13546"/>
        <dbReference type="Rhea" id="RHEA-COMP:19498"/>
        <dbReference type="Rhea" id="RHEA-COMP:19501"/>
        <dbReference type="ChEBI" id="CHEBI:15378"/>
        <dbReference type="ChEBI" id="CHEBI:29999"/>
        <dbReference type="ChEBI" id="CHEBI:57683"/>
        <dbReference type="ChEBI" id="CHEBI:58211"/>
        <dbReference type="ChEBI" id="CHEBI:137321"/>
        <dbReference type="EC" id="2.4.1.109"/>
    </reaction>
</comment>
<keyword evidence="8" id="KW-0677">Repeat</keyword>
<feature type="domain" description="MIR" evidence="17">
    <location>
        <begin position="342"/>
        <end position="398"/>
    </location>
</feature>
<dbReference type="GO" id="GO:0005789">
    <property type="term" value="C:endoplasmic reticulum membrane"/>
    <property type="evidence" value="ECO:0007669"/>
    <property type="project" value="UniProtKB-SubCell"/>
</dbReference>
<evidence type="ECO:0000256" key="4">
    <source>
        <dbReference type="ARBA" id="ARBA00012839"/>
    </source>
</evidence>
<dbReference type="EC" id="2.4.1.109" evidence="4"/>
<evidence type="ECO:0000256" key="7">
    <source>
        <dbReference type="ARBA" id="ARBA00022692"/>
    </source>
</evidence>
<dbReference type="Proteomes" id="UP001108240">
    <property type="component" value="Unplaced"/>
</dbReference>
<evidence type="ECO:0000256" key="11">
    <source>
        <dbReference type="ARBA" id="ARBA00023136"/>
    </source>
</evidence>
<dbReference type="Gene3D" id="2.80.10.50">
    <property type="match status" value="1"/>
</dbReference>
<evidence type="ECO:0000256" key="9">
    <source>
        <dbReference type="ARBA" id="ARBA00022824"/>
    </source>
</evidence>
<name>A0A8C1DHB6_CYPCA</name>
<dbReference type="PANTHER" id="PTHR10050">
    <property type="entry name" value="DOLICHYL-PHOSPHATE-MANNOSE--PROTEIN MANNOSYLTRANSFERASE"/>
    <property type="match status" value="1"/>
</dbReference>
<accession>A0A8C1DHB6</accession>
<evidence type="ECO:0000313" key="18">
    <source>
        <dbReference type="Ensembl" id="ENSCCRP00000061971.2"/>
    </source>
</evidence>
<evidence type="ECO:0000256" key="12">
    <source>
        <dbReference type="ARBA" id="ARBA00039583"/>
    </source>
</evidence>
<dbReference type="PANTHER" id="PTHR10050:SF46">
    <property type="entry name" value="PROTEIN O-MANNOSYL-TRANSFERASE 2"/>
    <property type="match status" value="1"/>
</dbReference>
<comment type="pathway">
    <text evidence="2">Protein modification; protein glycosylation.</text>
</comment>
<feature type="domain" description="MIR" evidence="17">
    <location>
        <begin position="408"/>
        <end position="464"/>
    </location>
</feature>
<feature type="transmembrane region" description="Helical" evidence="16">
    <location>
        <begin position="109"/>
        <end position="130"/>
    </location>
</feature>
<keyword evidence="10 16" id="KW-1133">Transmembrane helix</keyword>
<feature type="transmembrane region" description="Helical" evidence="16">
    <location>
        <begin position="234"/>
        <end position="267"/>
    </location>
</feature>
<evidence type="ECO:0000256" key="8">
    <source>
        <dbReference type="ARBA" id="ARBA00022737"/>
    </source>
</evidence>
<dbReference type="SUPFAM" id="SSF82109">
    <property type="entry name" value="MIR domain"/>
    <property type="match status" value="1"/>
</dbReference>
<organism evidence="18 19">
    <name type="scientific">Cyprinus carpio carpio</name>
    <dbReference type="NCBI Taxonomy" id="630221"/>
    <lineage>
        <taxon>Eukaryota</taxon>
        <taxon>Metazoa</taxon>
        <taxon>Chordata</taxon>
        <taxon>Craniata</taxon>
        <taxon>Vertebrata</taxon>
        <taxon>Euteleostomi</taxon>
        <taxon>Actinopterygii</taxon>
        <taxon>Neopterygii</taxon>
        <taxon>Teleostei</taxon>
        <taxon>Ostariophysi</taxon>
        <taxon>Cypriniformes</taxon>
        <taxon>Cyprinidae</taxon>
        <taxon>Cyprininae</taxon>
        <taxon>Cyprinus</taxon>
    </lineage>
</organism>
<dbReference type="SMART" id="SM00472">
    <property type="entry name" value="MIR"/>
    <property type="match status" value="3"/>
</dbReference>
<dbReference type="InterPro" id="IPR036300">
    <property type="entry name" value="MIR_dom_sf"/>
</dbReference>
<dbReference type="CDD" id="cd23282">
    <property type="entry name" value="beta-trefoil_MIR_POMT2"/>
    <property type="match status" value="1"/>
</dbReference>
<feature type="transmembrane region" description="Helical" evidence="16">
    <location>
        <begin position="206"/>
        <end position="222"/>
    </location>
</feature>
<keyword evidence="6" id="KW-0808">Transferase</keyword>
<evidence type="ECO:0000256" key="14">
    <source>
        <dbReference type="ARBA" id="ARBA00045102"/>
    </source>
</evidence>
<dbReference type="Pfam" id="PF02815">
    <property type="entry name" value="MIR"/>
    <property type="match status" value="1"/>
</dbReference>
<dbReference type="InterPro" id="IPR016093">
    <property type="entry name" value="MIR_motif"/>
</dbReference>
<dbReference type="Pfam" id="PF16192">
    <property type="entry name" value="PMT_4TMC"/>
    <property type="match status" value="1"/>
</dbReference>
<keyword evidence="9" id="KW-0256">Endoplasmic reticulum</keyword>
<feature type="compositionally biased region" description="Polar residues" evidence="15">
    <location>
        <begin position="34"/>
        <end position="44"/>
    </location>
</feature>
<comment type="catalytic activity">
    <reaction evidence="13">
        <text>a di-trans,poly-cis-dolichyl beta-D-mannosyl phosphate + L-threonyl-[protein] = 3-O-(alpha-D-mannosyl)-L-threonyl-[protein] + a di-trans,poly-cis-dolichyl phosphate + H(+)</text>
        <dbReference type="Rhea" id="RHEA:53396"/>
        <dbReference type="Rhea" id="RHEA-COMP:11060"/>
        <dbReference type="Rhea" id="RHEA-COMP:13547"/>
        <dbReference type="Rhea" id="RHEA-COMP:19498"/>
        <dbReference type="Rhea" id="RHEA-COMP:19501"/>
        <dbReference type="ChEBI" id="CHEBI:15378"/>
        <dbReference type="ChEBI" id="CHEBI:30013"/>
        <dbReference type="ChEBI" id="CHEBI:57683"/>
        <dbReference type="ChEBI" id="CHEBI:58211"/>
        <dbReference type="ChEBI" id="CHEBI:137323"/>
        <dbReference type="EC" id="2.4.1.109"/>
    </reaction>
</comment>
<dbReference type="Ensembl" id="ENSCCRT00000067175.2">
    <property type="protein sequence ID" value="ENSCCRP00000061971.2"/>
    <property type="gene ID" value="ENSCCRG00000061489.1"/>
</dbReference>
<dbReference type="FunFam" id="2.80.10.50:FF:000026">
    <property type="entry name" value="Blast:Protein O-mannosyl-transferase 2"/>
    <property type="match status" value="1"/>
</dbReference>
<feature type="domain" description="MIR" evidence="17">
    <location>
        <begin position="469"/>
        <end position="526"/>
    </location>
</feature>
<evidence type="ECO:0000256" key="15">
    <source>
        <dbReference type="SAM" id="MobiDB-lite"/>
    </source>
</evidence>
<dbReference type="UniPathway" id="UPA00378"/>
<feature type="compositionally biased region" description="Basic and acidic residues" evidence="15">
    <location>
        <begin position="1"/>
        <end position="11"/>
    </location>
</feature>
<proteinExistence type="inferred from homology"/>
<keyword evidence="11 16" id="KW-0472">Membrane</keyword>
<feature type="transmembrane region" description="Helical" evidence="16">
    <location>
        <begin position="150"/>
        <end position="172"/>
    </location>
</feature>
<evidence type="ECO:0000256" key="13">
    <source>
        <dbReference type="ARBA" id="ARBA00045085"/>
    </source>
</evidence>
<keyword evidence="19" id="KW-1185">Reference proteome</keyword>
<evidence type="ECO:0000256" key="5">
    <source>
        <dbReference type="ARBA" id="ARBA00022676"/>
    </source>
</evidence>
<evidence type="ECO:0000256" key="6">
    <source>
        <dbReference type="ARBA" id="ARBA00022679"/>
    </source>
</evidence>
<reference evidence="18" key="1">
    <citation type="submission" date="2025-08" db="UniProtKB">
        <authorList>
            <consortium name="Ensembl"/>
        </authorList>
    </citation>
    <scope>IDENTIFICATION</scope>
</reference>
<feature type="transmembrane region" description="Helical" evidence="16">
    <location>
        <begin position="287"/>
        <end position="313"/>
    </location>
</feature>
<keyword evidence="5" id="KW-0328">Glycosyltransferase</keyword>
<evidence type="ECO:0000256" key="3">
    <source>
        <dbReference type="ARBA" id="ARBA00007222"/>
    </source>
</evidence>
<dbReference type="GeneTree" id="ENSGT00940000156829"/>
<dbReference type="InterPro" id="IPR032421">
    <property type="entry name" value="PMT_4TMC"/>
</dbReference>
<evidence type="ECO:0000256" key="10">
    <source>
        <dbReference type="ARBA" id="ARBA00022989"/>
    </source>
</evidence>
<evidence type="ECO:0000256" key="1">
    <source>
        <dbReference type="ARBA" id="ARBA00004477"/>
    </source>
</evidence>
<dbReference type="Pfam" id="PF02366">
    <property type="entry name" value="PMT"/>
    <property type="match status" value="1"/>
</dbReference>
<evidence type="ECO:0000256" key="2">
    <source>
        <dbReference type="ARBA" id="ARBA00004922"/>
    </source>
</evidence>
<comment type="similarity">
    <text evidence="3">Belongs to the glycosyltransferase 39 family.</text>
</comment>
<sequence>MDGKQKEHYTQRQDTSAVRHRKTCKTNEGAECLSQPSSETSNGANKRIPKRAGHLSSPSRDDHVPVYTLVLVLVLSVCTRFYKITEPPHVCWDETHFGKMGSYYINRTFFFDVHPPLGKMLIGLAGYLTGYDGTFPFIKPGDKYEHHNYWGMRAFCAALGSCLPPFAFLIVLELSHSKPAALIAASLLIFDTGCITLSQYILLDPILMFFIMGSVLCMVRFNTQRLRPFSFSWWFWLLLTGVCLSGSLGVKFVGLFVILLVGINTAFDLWRLLGDLSLSLLDFGKHLLARVFGLIMLPLFLYTTIFAVHFIVLNRSGPGDGFFSSAFQSRLIGNNLHNASMPEYLAYGSVITVKNLRIAGGYLHSHWHLYPEGVGAHQQQVTAYLHKDYNNLWLVKRPDNSDDLTGPPELVRQGDIIRLEHKETTRNLHSHFHEAPLTKKHLQVTGYGINGSGDVNDLWQVEVCGGKKGDPVKVLRSKVRFLHRSTSCVLCSSGKTLPKWGWEQVEVTCSPYVKETPNTQWNIEDHINPKLPNISLSVLKPTFLEVLWESHIVMIRGNSGLKPKDNEMNSKPWHWPINYQGLRFSGVNETEYRVYLLGNPVSGFFCTLFPKISCRIITKDYLLSSGHLVAESLESGSVCFNGGGMLLLGWLLHYLPFYIMGRILYYHHYFPAMLFSSMLTGTTYSRESIWGLGCLPEVKNNLMNFFYLFHPLSYGMRGPLAQDPASSMAGLRWMESWEF</sequence>
<evidence type="ECO:0000256" key="16">
    <source>
        <dbReference type="SAM" id="Phobius"/>
    </source>
</evidence>
<feature type="region of interest" description="Disordered" evidence="15">
    <location>
        <begin position="1"/>
        <end position="59"/>
    </location>
</feature>
<keyword evidence="7 16" id="KW-0812">Transmembrane</keyword>
<comment type="subcellular location">
    <subcellularLocation>
        <location evidence="1">Endoplasmic reticulum membrane</location>
        <topology evidence="1">Multi-pass membrane protein</topology>
    </subcellularLocation>
</comment>
<feature type="transmembrane region" description="Helical" evidence="16">
    <location>
        <begin position="179"/>
        <end position="200"/>
    </location>
</feature>
<dbReference type="AlphaFoldDB" id="A0A8C1DHB6"/>
<reference evidence="18" key="2">
    <citation type="submission" date="2025-09" db="UniProtKB">
        <authorList>
            <consortium name="Ensembl"/>
        </authorList>
    </citation>
    <scope>IDENTIFICATION</scope>
</reference>
<evidence type="ECO:0000313" key="19">
    <source>
        <dbReference type="Proteomes" id="UP001108240"/>
    </source>
</evidence>
<dbReference type="InterPro" id="IPR027005">
    <property type="entry name" value="PMT-like"/>
</dbReference>
<protein>
    <recommendedName>
        <fullName evidence="12">Protein O-mannosyl-transferase 2</fullName>
        <ecNumber evidence="4">2.4.1.109</ecNumber>
    </recommendedName>
</protein>